<sequence>MDMWSSHFARPLSKQLTLKWRGAGRLVVVQSITAQKSELVEELVGSGSDLSWKTFSDWDSSALLPPHVCQVGEVLHDGCRTTAKLASEPELLAAPESRGIQWSNGQYKNMSKVAPRLDRAKHHPNLACAENGSSTVEFVVTFHCRLQAKVLIFGLTTMKDHQTRPGTPCVDAMVELLQIAGKGFGPELRDFGARSSRPAMPYSGSTCTTCVRSGTSAMAGVPERAHVVQVLQQWLQCDGLGHPLQK</sequence>
<reference evidence="1" key="1">
    <citation type="submission" date="2022-10" db="EMBL/GenBank/DDBJ databases">
        <authorList>
            <person name="Chen Y."/>
            <person name="Dougan E. K."/>
            <person name="Chan C."/>
            <person name="Rhodes N."/>
            <person name="Thang M."/>
        </authorList>
    </citation>
    <scope>NUCLEOTIDE SEQUENCE</scope>
</reference>
<dbReference type="EMBL" id="CAMXCT030004357">
    <property type="protein sequence ID" value="CAL4796014.1"/>
    <property type="molecule type" value="Genomic_DNA"/>
</dbReference>
<reference evidence="2" key="2">
    <citation type="submission" date="2024-04" db="EMBL/GenBank/DDBJ databases">
        <authorList>
            <person name="Chen Y."/>
            <person name="Shah S."/>
            <person name="Dougan E. K."/>
            <person name="Thang M."/>
            <person name="Chan C."/>
        </authorList>
    </citation>
    <scope>NUCLEOTIDE SEQUENCE [LARGE SCALE GENOMIC DNA]</scope>
</reference>
<evidence type="ECO:0000313" key="2">
    <source>
        <dbReference type="EMBL" id="CAL1162077.1"/>
    </source>
</evidence>
<gene>
    <name evidence="1" type="ORF">C1SCF055_LOCUS34116</name>
</gene>
<organism evidence="1">
    <name type="scientific">Cladocopium goreaui</name>
    <dbReference type="NCBI Taxonomy" id="2562237"/>
    <lineage>
        <taxon>Eukaryota</taxon>
        <taxon>Sar</taxon>
        <taxon>Alveolata</taxon>
        <taxon>Dinophyceae</taxon>
        <taxon>Suessiales</taxon>
        <taxon>Symbiodiniaceae</taxon>
        <taxon>Cladocopium</taxon>
    </lineage>
</organism>
<evidence type="ECO:0000313" key="3">
    <source>
        <dbReference type="Proteomes" id="UP001152797"/>
    </source>
</evidence>
<evidence type="ECO:0000313" key="1">
    <source>
        <dbReference type="EMBL" id="CAI4008702.1"/>
    </source>
</evidence>
<dbReference type="EMBL" id="CAMXCT010004357">
    <property type="protein sequence ID" value="CAI4008702.1"/>
    <property type="molecule type" value="Genomic_DNA"/>
</dbReference>
<dbReference type="EMBL" id="CAMXCT020004357">
    <property type="protein sequence ID" value="CAL1162077.1"/>
    <property type="molecule type" value="Genomic_DNA"/>
</dbReference>
<accession>A0A9P1DFW1</accession>
<dbReference type="Proteomes" id="UP001152797">
    <property type="component" value="Unassembled WGS sequence"/>
</dbReference>
<protein>
    <submittedName>
        <fullName evidence="1">Uncharacterized protein</fullName>
    </submittedName>
</protein>
<keyword evidence="3" id="KW-1185">Reference proteome</keyword>
<comment type="caution">
    <text evidence="1">The sequence shown here is derived from an EMBL/GenBank/DDBJ whole genome shotgun (WGS) entry which is preliminary data.</text>
</comment>
<name>A0A9P1DFW1_9DINO</name>
<dbReference type="AlphaFoldDB" id="A0A9P1DFW1"/>
<proteinExistence type="predicted"/>